<evidence type="ECO:0000256" key="3">
    <source>
        <dbReference type="ARBA" id="ARBA00011539"/>
    </source>
</evidence>
<evidence type="ECO:0000256" key="5">
    <source>
        <dbReference type="ARBA" id="ARBA00022475"/>
    </source>
</evidence>
<comment type="subunit">
    <text evidence="3">Interacts with FLNA (via filamin repeat 21); increases PKA-mediated phosphorylation of FLNA.</text>
</comment>
<dbReference type="PROSITE" id="PS00237">
    <property type="entry name" value="G_PROTEIN_RECEP_F1_1"/>
    <property type="match status" value="1"/>
</dbReference>
<comment type="function">
    <text evidence="1">This alpha-adrenergic receptor mediates its effect through the influx of extracellular calcium.</text>
</comment>
<dbReference type="PANTHER" id="PTHR24248">
    <property type="entry name" value="ADRENERGIC RECEPTOR-RELATED G-PROTEIN COUPLED RECEPTOR"/>
    <property type="match status" value="1"/>
</dbReference>
<reference evidence="20" key="1">
    <citation type="submission" date="2025-08" db="UniProtKB">
        <authorList>
            <consortium name="Ensembl"/>
        </authorList>
    </citation>
    <scope>IDENTIFICATION</scope>
</reference>
<accession>A0A663NEH6</accession>
<keyword evidence="11 16" id="KW-0675">Receptor</keyword>
<feature type="region of interest" description="Disordered" evidence="17">
    <location>
        <begin position="75"/>
        <end position="137"/>
    </location>
</feature>
<evidence type="ECO:0000256" key="4">
    <source>
        <dbReference type="ARBA" id="ARBA00014541"/>
    </source>
</evidence>
<evidence type="ECO:0000256" key="17">
    <source>
        <dbReference type="SAM" id="MobiDB-lite"/>
    </source>
</evidence>
<evidence type="ECO:0000259" key="19">
    <source>
        <dbReference type="PROSITE" id="PS50262"/>
    </source>
</evidence>
<evidence type="ECO:0000256" key="16">
    <source>
        <dbReference type="RuleBase" id="RU000688"/>
    </source>
</evidence>
<name>A0A663NEH6_ATHCN</name>
<dbReference type="GO" id="GO:0007200">
    <property type="term" value="P:phospholipase C-activating G protein-coupled receptor signaling pathway"/>
    <property type="evidence" value="ECO:0007669"/>
    <property type="project" value="TreeGrafter"/>
</dbReference>
<dbReference type="Proteomes" id="UP000472269">
    <property type="component" value="Unplaced"/>
</dbReference>
<dbReference type="GO" id="GO:0005886">
    <property type="term" value="C:plasma membrane"/>
    <property type="evidence" value="ECO:0007669"/>
    <property type="project" value="UniProtKB-SubCell"/>
</dbReference>
<dbReference type="GO" id="GO:0071880">
    <property type="term" value="P:adenylate cyclase-activating adrenergic receptor signaling pathway"/>
    <property type="evidence" value="ECO:0007669"/>
    <property type="project" value="TreeGrafter"/>
</dbReference>
<evidence type="ECO:0000256" key="9">
    <source>
        <dbReference type="ARBA" id="ARBA00023136"/>
    </source>
</evidence>
<keyword evidence="7 18" id="KW-1133">Transmembrane helix</keyword>
<feature type="transmembrane region" description="Helical" evidence="18">
    <location>
        <begin position="190"/>
        <end position="221"/>
    </location>
</feature>
<dbReference type="Pfam" id="PF00001">
    <property type="entry name" value="7tm_1"/>
    <property type="match status" value="1"/>
</dbReference>
<keyword evidence="13 16" id="KW-0807">Transducer</keyword>
<feature type="transmembrane region" description="Helical" evidence="18">
    <location>
        <begin position="310"/>
        <end position="333"/>
    </location>
</feature>
<dbReference type="PRINTS" id="PR00240">
    <property type="entry name" value="ADRENRGCA1DR"/>
</dbReference>
<feature type="transmembrane region" description="Helical" evidence="18">
    <location>
        <begin position="435"/>
        <end position="455"/>
    </location>
</feature>
<keyword evidence="9 18" id="KW-0472">Membrane</keyword>
<organism evidence="20 21">
    <name type="scientific">Athene cunicularia</name>
    <name type="common">Burrowing owl</name>
    <name type="synonym">Speotyto cunicularia</name>
    <dbReference type="NCBI Taxonomy" id="194338"/>
    <lineage>
        <taxon>Eukaryota</taxon>
        <taxon>Metazoa</taxon>
        <taxon>Chordata</taxon>
        <taxon>Craniata</taxon>
        <taxon>Vertebrata</taxon>
        <taxon>Euteleostomi</taxon>
        <taxon>Archelosauria</taxon>
        <taxon>Archosauria</taxon>
        <taxon>Dinosauria</taxon>
        <taxon>Saurischia</taxon>
        <taxon>Theropoda</taxon>
        <taxon>Coelurosauria</taxon>
        <taxon>Aves</taxon>
        <taxon>Neognathae</taxon>
        <taxon>Neoaves</taxon>
        <taxon>Telluraves</taxon>
        <taxon>Strigiformes</taxon>
        <taxon>Strigidae</taxon>
        <taxon>Athene</taxon>
    </lineage>
</organism>
<dbReference type="PANTHER" id="PTHR24248:SF14">
    <property type="entry name" value="ALPHA-1D ADRENERGIC RECEPTOR"/>
    <property type="match status" value="1"/>
</dbReference>
<dbReference type="SMART" id="SM01381">
    <property type="entry name" value="7TM_GPCR_Srsx"/>
    <property type="match status" value="1"/>
</dbReference>
<comment type="subcellular location">
    <subcellularLocation>
        <location evidence="2">Cell membrane</location>
        <topology evidence="2">Multi-pass membrane protein</topology>
    </subcellularLocation>
</comment>
<keyword evidence="5" id="KW-1003">Cell membrane</keyword>
<evidence type="ECO:0000256" key="1">
    <source>
        <dbReference type="ARBA" id="ARBA00002833"/>
    </source>
</evidence>
<dbReference type="OMA" id="ATCQAYE"/>
<evidence type="ECO:0000256" key="13">
    <source>
        <dbReference type="ARBA" id="ARBA00023224"/>
    </source>
</evidence>
<dbReference type="PRINTS" id="PR00237">
    <property type="entry name" value="GPCRRHODOPSN"/>
</dbReference>
<feature type="transmembrane region" description="Helical" evidence="18">
    <location>
        <begin position="227"/>
        <end position="248"/>
    </location>
</feature>
<evidence type="ECO:0000256" key="12">
    <source>
        <dbReference type="ARBA" id="ARBA00023180"/>
    </source>
</evidence>
<evidence type="ECO:0000256" key="2">
    <source>
        <dbReference type="ARBA" id="ARBA00004651"/>
    </source>
</evidence>
<proteinExistence type="inferred from homology"/>
<keyword evidence="14" id="KW-0449">Lipoprotein</keyword>
<gene>
    <name evidence="20" type="primary">ADRA1D</name>
</gene>
<dbReference type="GO" id="GO:0043410">
    <property type="term" value="P:positive regulation of MAPK cascade"/>
    <property type="evidence" value="ECO:0007669"/>
    <property type="project" value="TreeGrafter"/>
</dbReference>
<evidence type="ECO:0000256" key="7">
    <source>
        <dbReference type="ARBA" id="ARBA00022989"/>
    </source>
</evidence>
<dbReference type="Gene3D" id="1.20.1070.10">
    <property type="entry name" value="Rhodopsin 7-helix transmembrane proteins"/>
    <property type="match status" value="1"/>
</dbReference>
<dbReference type="Ensembl" id="ENSACUT00000023542.1">
    <property type="protein sequence ID" value="ENSACUP00000022082.1"/>
    <property type="gene ID" value="ENSACUG00000014752.1"/>
</dbReference>
<keyword evidence="21" id="KW-1185">Reference proteome</keyword>
<dbReference type="GO" id="GO:0007204">
    <property type="term" value="P:positive regulation of cytosolic calcium ion concentration"/>
    <property type="evidence" value="ECO:0007669"/>
    <property type="project" value="TreeGrafter"/>
</dbReference>
<dbReference type="FunFam" id="1.20.1070.10:FF:000027">
    <property type="entry name" value="alpha-1A adrenergic receptor"/>
    <property type="match status" value="1"/>
</dbReference>
<keyword evidence="12" id="KW-0325">Glycoprotein</keyword>
<dbReference type="SUPFAM" id="SSF81321">
    <property type="entry name" value="Family A G protein-coupled receptor-like"/>
    <property type="match status" value="1"/>
</dbReference>
<dbReference type="InterPro" id="IPR000363">
    <property type="entry name" value="ADRA1D_rcpt"/>
</dbReference>
<feature type="domain" description="G-protein coupled receptors family 1 profile" evidence="19">
    <location>
        <begin position="169"/>
        <end position="455"/>
    </location>
</feature>
<protein>
    <recommendedName>
        <fullName evidence="4">Alpha-1D adrenergic receptor</fullName>
    </recommendedName>
    <alternativeName>
        <fullName evidence="15">Alpha-1D adrenoreceptor</fullName>
    </alternativeName>
</protein>
<sequence>MLGLGGGPSSLAEHPPGGLMGLGGTFQLCREPSRWDDEVGGPFHPCRASSRWVTGTGGDPSILAEHPPGGMLGPGATAQFVSLAGFPPPPPSSASPDPRGGDTDPPGKPCALLPNRTGQGSQSGANRSWGLQGEETPEGNGTTLTFALDVQAVGVGVFLAVFILSAIVGNILVILSVACNRHLQTVTNYFIVNLAIADLLLSTTVLPFSATLEVLGFWVFGRIFCNIWAAVDVLCCSASIMSLCIISVDRYIGVKYSLKYPTIMTERKAGVILVVVWLSSMVISIGPLLGWKEPPPPDESICSITEEPGYALFSSLFSFYLPLMVILVMYFRIYVVARRTTRSLEAGVKKERNKSMEVVLRIHCRSVLEEPLSSTRSKGHNFRSSLSVRLLKFSREKKAAKTLAIVVGVFILCWFPFFFVLPFGSFFPSLKPSEIVFKVIFWLGYFNSCVNPIIYPCSSKEFKRAFIRLLKCQCHRRRRPIWRVYDHHWRGASMNSSVQDSETDLRPRINTLNSSFIFNSSLQERAGKRRTVSFKGWKMLTPFQKPASTQLKEKMNSLSNKIRGGSSKGGVTATYKPEVESVSIGIPHDFTETIDYQTYDLTDCCGLRETDI</sequence>
<dbReference type="CDD" id="cd15327">
    <property type="entry name" value="7tmA_alpha1D_AR"/>
    <property type="match status" value="1"/>
</dbReference>
<feature type="transmembrane region" description="Helical" evidence="18">
    <location>
        <begin position="402"/>
        <end position="423"/>
    </location>
</feature>
<reference evidence="20" key="2">
    <citation type="submission" date="2025-09" db="UniProtKB">
        <authorList>
            <consortium name="Ensembl"/>
        </authorList>
    </citation>
    <scope>IDENTIFICATION</scope>
</reference>
<evidence type="ECO:0000256" key="11">
    <source>
        <dbReference type="ARBA" id="ARBA00023170"/>
    </source>
</evidence>
<comment type="similarity">
    <text evidence="16">Belongs to the G-protein coupled receptor 1 family.</text>
</comment>
<dbReference type="AlphaFoldDB" id="A0A663NEH6"/>
<feature type="transmembrane region" description="Helical" evidence="18">
    <location>
        <begin position="152"/>
        <end position="178"/>
    </location>
</feature>
<dbReference type="GO" id="GO:0045907">
    <property type="term" value="P:positive regulation of vasoconstriction"/>
    <property type="evidence" value="ECO:0007669"/>
    <property type="project" value="TreeGrafter"/>
</dbReference>
<dbReference type="GO" id="GO:0004937">
    <property type="term" value="F:alpha1-adrenergic receptor activity"/>
    <property type="evidence" value="ECO:0007669"/>
    <property type="project" value="InterPro"/>
</dbReference>
<dbReference type="InterPro" id="IPR017452">
    <property type="entry name" value="GPCR_Rhodpsn_7TM"/>
</dbReference>
<evidence type="ECO:0000256" key="14">
    <source>
        <dbReference type="ARBA" id="ARBA00023288"/>
    </source>
</evidence>
<feature type="transmembrane region" description="Helical" evidence="18">
    <location>
        <begin position="269"/>
        <end position="290"/>
    </location>
</feature>
<keyword evidence="8 16" id="KW-0297">G-protein coupled receptor</keyword>
<evidence type="ECO:0000256" key="10">
    <source>
        <dbReference type="ARBA" id="ARBA00023139"/>
    </source>
</evidence>
<keyword evidence="10" id="KW-0564">Palmitate</keyword>
<evidence type="ECO:0000256" key="8">
    <source>
        <dbReference type="ARBA" id="ARBA00023040"/>
    </source>
</evidence>
<evidence type="ECO:0000256" key="18">
    <source>
        <dbReference type="SAM" id="Phobius"/>
    </source>
</evidence>
<dbReference type="GO" id="GO:0007267">
    <property type="term" value="P:cell-cell signaling"/>
    <property type="evidence" value="ECO:0007669"/>
    <property type="project" value="TreeGrafter"/>
</dbReference>
<dbReference type="InterPro" id="IPR000276">
    <property type="entry name" value="GPCR_Rhodpsn"/>
</dbReference>
<evidence type="ECO:0000313" key="20">
    <source>
        <dbReference type="Ensembl" id="ENSACUP00000022082.1"/>
    </source>
</evidence>
<dbReference type="InterPro" id="IPR002233">
    <property type="entry name" value="ADR_fam"/>
</dbReference>
<dbReference type="PROSITE" id="PS50262">
    <property type="entry name" value="G_PROTEIN_RECEP_F1_2"/>
    <property type="match status" value="1"/>
</dbReference>
<keyword evidence="6 16" id="KW-0812">Transmembrane</keyword>
<evidence type="ECO:0000256" key="15">
    <source>
        <dbReference type="ARBA" id="ARBA00033147"/>
    </source>
</evidence>
<evidence type="ECO:0000313" key="21">
    <source>
        <dbReference type="Proteomes" id="UP000472269"/>
    </source>
</evidence>
<dbReference type="PRINTS" id="PR01103">
    <property type="entry name" value="ADRENERGICR"/>
</dbReference>
<feature type="compositionally biased region" description="Polar residues" evidence="17">
    <location>
        <begin position="116"/>
        <end position="126"/>
    </location>
</feature>
<evidence type="ECO:0000256" key="6">
    <source>
        <dbReference type="ARBA" id="ARBA00022692"/>
    </source>
</evidence>